<dbReference type="Gene3D" id="1.20.1260.10">
    <property type="match status" value="1"/>
</dbReference>
<dbReference type="SUPFAM" id="SSF47240">
    <property type="entry name" value="Ferritin-like"/>
    <property type="match status" value="1"/>
</dbReference>
<gene>
    <name evidence="2" type="ORF">G3576_02800</name>
</gene>
<dbReference type="Proteomes" id="UP000475385">
    <property type="component" value="Unassembled WGS sequence"/>
</dbReference>
<evidence type="ECO:0000313" key="3">
    <source>
        <dbReference type="Proteomes" id="UP000475385"/>
    </source>
</evidence>
<protein>
    <submittedName>
        <fullName evidence="2">Ferritin-like domain-containing protein</fullName>
    </submittedName>
</protein>
<organism evidence="2 3">
    <name type="scientific">Falsiroseomonas algicola</name>
    <dbReference type="NCBI Taxonomy" id="2716930"/>
    <lineage>
        <taxon>Bacteria</taxon>
        <taxon>Pseudomonadati</taxon>
        <taxon>Pseudomonadota</taxon>
        <taxon>Alphaproteobacteria</taxon>
        <taxon>Acetobacterales</taxon>
        <taxon>Roseomonadaceae</taxon>
        <taxon>Falsiroseomonas</taxon>
    </lineage>
</organism>
<comment type="caution">
    <text evidence="2">The sequence shown here is derived from an EMBL/GenBank/DDBJ whole genome shotgun (WGS) entry which is preliminary data.</text>
</comment>
<reference evidence="2 3" key="1">
    <citation type="submission" date="2020-03" db="EMBL/GenBank/DDBJ databases">
        <title>Roseomonas stagni sp. nov., isolated from pond water in Japan.</title>
        <authorList>
            <person name="Furuhata K."/>
            <person name="Miyamoto H."/>
            <person name="Goto K."/>
        </authorList>
    </citation>
    <scope>NUCLEOTIDE SEQUENCE [LARGE SCALE GENOMIC DNA]</scope>
    <source>
        <strain evidence="2 3">PeD5</strain>
    </source>
</reference>
<dbReference type="Pfam" id="PF05974">
    <property type="entry name" value="DUF892"/>
    <property type="match status" value="1"/>
</dbReference>
<evidence type="ECO:0000313" key="2">
    <source>
        <dbReference type="EMBL" id="NGM18927.1"/>
    </source>
</evidence>
<dbReference type="RefSeq" id="WP_164692785.1">
    <property type="nucleotide sequence ID" value="NZ_JAAIKB010000001.1"/>
</dbReference>
<dbReference type="EMBL" id="JAAIKB010000001">
    <property type="protein sequence ID" value="NGM18927.1"/>
    <property type="molecule type" value="Genomic_DNA"/>
</dbReference>
<dbReference type="InterPro" id="IPR012347">
    <property type="entry name" value="Ferritin-like"/>
</dbReference>
<dbReference type="AlphaFoldDB" id="A0A6M1LFH4"/>
<dbReference type="PANTHER" id="PTHR30565:SF9">
    <property type="entry name" value="PROTEIN YCIF"/>
    <property type="match status" value="1"/>
</dbReference>
<dbReference type="InterPro" id="IPR047114">
    <property type="entry name" value="YciF"/>
</dbReference>
<proteinExistence type="predicted"/>
<keyword evidence="3" id="KW-1185">Reference proteome</keyword>
<sequence length="187" mass="20680">MDEISKLMIDQLKDAYSAERQALRAMPKMMKNATHPALKECIQMHMEQTEGQVERIEQALEMVGGKPGRKVCEAMRGLIEEATHEMEENDRGEMMDVLIIAAAQRIEHYEIAAYGTMVTLAKAAGQTQLADLLAQTLAEEKETDQKLTGVAESEVNPAFITMAQGGEPEEEVSANENRKSGGRRKAS</sequence>
<feature type="region of interest" description="Disordered" evidence="1">
    <location>
        <begin position="162"/>
        <end position="187"/>
    </location>
</feature>
<dbReference type="PANTHER" id="PTHR30565">
    <property type="entry name" value="PROTEIN YCIF"/>
    <property type="match status" value="1"/>
</dbReference>
<accession>A0A6M1LFH4</accession>
<name>A0A6M1LFH4_9PROT</name>
<dbReference type="CDD" id="cd07909">
    <property type="entry name" value="YciF"/>
    <property type="match status" value="1"/>
</dbReference>
<dbReference type="InterPro" id="IPR009078">
    <property type="entry name" value="Ferritin-like_SF"/>
</dbReference>
<evidence type="ECO:0000256" key="1">
    <source>
        <dbReference type="SAM" id="MobiDB-lite"/>
    </source>
</evidence>
<dbReference type="InterPro" id="IPR010287">
    <property type="entry name" value="DUF892_YciF-like"/>
</dbReference>